<reference evidence="1" key="2">
    <citation type="submission" date="2023-01" db="EMBL/GenBank/DDBJ databases">
        <authorList>
            <person name="Petersen C."/>
        </authorList>
    </citation>
    <scope>NUCLEOTIDE SEQUENCE</scope>
    <source>
        <strain evidence="1">IBT 17514</strain>
    </source>
</reference>
<dbReference type="AlphaFoldDB" id="A0AAD6MRR7"/>
<evidence type="ECO:0008006" key="3">
    <source>
        <dbReference type="Google" id="ProtNLM"/>
    </source>
</evidence>
<accession>A0AAD6MRR7</accession>
<keyword evidence="2" id="KW-1185">Reference proteome</keyword>
<dbReference type="SUPFAM" id="SSF48452">
    <property type="entry name" value="TPR-like"/>
    <property type="match status" value="2"/>
</dbReference>
<dbReference type="Proteomes" id="UP001215712">
    <property type="component" value="Unassembled WGS sequence"/>
</dbReference>
<dbReference type="InterPro" id="IPR053137">
    <property type="entry name" value="NLR-like"/>
</dbReference>
<dbReference type="InterPro" id="IPR011990">
    <property type="entry name" value="TPR-like_helical_dom_sf"/>
</dbReference>
<dbReference type="PANTHER" id="PTHR46082">
    <property type="entry name" value="ATP/GTP-BINDING PROTEIN-RELATED"/>
    <property type="match status" value="1"/>
</dbReference>
<gene>
    <name evidence="1" type="ORF">N7493_010540</name>
</gene>
<organism evidence="1 2">
    <name type="scientific">Penicillium malachiteum</name>
    <dbReference type="NCBI Taxonomy" id="1324776"/>
    <lineage>
        <taxon>Eukaryota</taxon>
        <taxon>Fungi</taxon>
        <taxon>Dikarya</taxon>
        <taxon>Ascomycota</taxon>
        <taxon>Pezizomycotina</taxon>
        <taxon>Eurotiomycetes</taxon>
        <taxon>Eurotiomycetidae</taxon>
        <taxon>Eurotiales</taxon>
        <taxon>Aspergillaceae</taxon>
        <taxon>Penicillium</taxon>
    </lineage>
</organism>
<dbReference type="Pfam" id="PF13424">
    <property type="entry name" value="TPR_12"/>
    <property type="match status" value="2"/>
</dbReference>
<protein>
    <recommendedName>
        <fullName evidence="3">Kinesin light chain</fullName>
    </recommendedName>
</protein>
<dbReference type="EMBL" id="JAQJAN010000019">
    <property type="protein sequence ID" value="KAJ5709206.1"/>
    <property type="molecule type" value="Genomic_DNA"/>
</dbReference>
<dbReference type="PANTHER" id="PTHR46082:SF11">
    <property type="entry name" value="AAA+ ATPASE DOMAIN-CONTAINING PROTEIN-RELATED"/>
    <property type="match status" value="1"/>
</dbReference>
<sequence>MSSMNSLASIYLLQGRWNEAEDLGMQEVEMRKMVLGIEHPDTLTSMGILTTIYWNQGRWREAEVLGIQVVEARKTILGVEHPSTLISMVNLAATYREQGRWDEAEALGVQVVETRNTVLGVEHPSTLVSMANLAITYCHQGRWKNAEGLGVQYEYSGLNILDQGLFKEAEPLAVQVMETRKTVLGVQHPDTLTSMNSLACIWKSRHRVDKAIALHELCVQLQDRHIGPTHPATTNSVSTLRSWKRAAVGE</sequence>
<proteinExistence type="predicted"/>
<dbReference type="Pfam" id="PF13374">
    <property type="entry name" value="TPR_10"/>
    <property type="match status" value="2"/>
</dbReference>
<evidence type="ECO:0000313" key="2">
    <source>
        <dbReference type="Proteomes" id="UP001215712"/>
    </source>
</evidence>
<comment type="caution">
    <text evidence="1">The sequence shown here is derived from an EMBL/GenBank/DDBJ whole genome shotgun (WGS) entry which is preliminary data.</text>
</comment>
<evidence type="ECO:0000313" key="1">
    <source>
        <dbReference type="EMBL" id="KAJ5709206.1"/>
    </source>
</evidence>
<dbReference type="Gene3D" id="1.25.40.10">
    <property type="entry name" value="Tetratricopeptide repeat domain"/>
    <property type="match status" value="2"/>
</dbReference>
<name>A0AAD6MRR7_9EURO</name>
<reference evidence="1" key="1">
    <citation type="journal article" date="2023" name="IMA Fungus">
        <title>Comparative genomic study of the Penicillium genus elucidates a diverse pangenome and 15 lateral gene transfer events.</title>
        <authorList>
            <person name="Petersen C."/>
            <person name="Sorensen T."/>
            <person name="Nielsen M.R."/>
            <person name="Sondergaard T.E."/>
            <person name="Sorensen J.L."/>
            <person name="Fitzpatrick D.A."/>
            <person name="Frisvad J.C."/>
            <person name="Nielsen K.L."/>
        </authorList>
    </citation>
    <scope>NUCLEOTIDE SEQUENCE</scope>
    <source>
        <strain evidence="1">IBT 17514</strain>
    </source>
</reference>